<dbReference type="GO" id="GO:0005886">
    <property type="term" value="C:plasma membrane"/>
    <property type="evidence" value="ECO:0007669"/>
    <property type="project" value="TreeGrafter"/>
</dbReference>
<dbReference type="Proteomes" id="UP000259273">
    <property type="component" value="Unassembled WGS sequence"/>
</dbReference>
<dbReference type="InterPro" id="IPR037069">
    <property type="entry name" value="AcylCoA_DH/ox_N_sf"/>
</dbReference>
<dbReference type="Gene3D" id="1.10.540.10">
    <property type="entry name" value="Acyl-CoA dehydrogenase/oxidase, N-terminal domain"/>
    <property type="match status" value="1"/>
</dbReference>
<evidence type="ECO:0000313" key="4">
    <source>
        <dbReference type="Proteomes" id="UP000259273"/>
    </source>
</evidence>
<evidence type="ECO:0000313" key="3">
    <source>
        <dbReference type="EMBL" id="HAN29031.1"/>
    </source>
</evidence>
<dbReference type="GO" id="GO:0016627">
    <property type="term" value="F:oxidoreductase activity, acting on the CH-CH group of donors"/>
    <property type="evidence" value="ECO:0007669"/>
    <property type="project" value="InterPro"/>
</dbReference>
<dbReference type="AlphaFoldDB" id="A0A3C1KR29"/>
<name>A0A3C1KR29_9GAMM</name>
<dbReference type="Pfam" id="PF02771">
    <property type="entry name" value="Acyl-CoA_dh_N"/>
    <property type="match status" value="1"/>
</dbReference>
<evidence type="ECO:0000259" key="2">
    <source>
        <dbReference type="Pfam" id="PF02771"/>
    </source>
</evidence>
<sequence length="112" mass="12190">MRALIDDKVRNMSAAQRAQSWTGFDADFSEHLGAAGLIGMHWPAHYGGRDCPTIERYIVIEEMLAAGAPVGAHWIADRQSGSHLINYASPRVRSECLPGIASGKLFFCIGMS</sequence>
<feature type="non-terminal residue" evidence="3">
    <location>
        <position position="112"/>
    </location>
</feature>
<proteinExistence type="predicted"/>
<comment type="caution">
    <text evidence="3">The sequence shown here is derived from an EMBL/GenBank/DDBJ whole genome shotgun (WGS) entry which is preliminary data.</text>
</comment>
<protein>
    <submittedName>
        <fullName evidence="3">Acyl-CoA dehydrogenase</fullName>
    </submittedName>
</protein>
<keyword evidence="1" id="KW-0560">Oxidoreductase</keyword>
<feature type="domain" description="Acyl-CoA dehydrogenase/oxidase N-terminal" evidence="2">
    <location>
        <begin position="2"/>
        <end position="104"/>
    </location>
</feature>
<evidence type="ECO:0000256" key="1">
    <source>
        <dbReference type="ARBA" id="ARBA00023002"/>
    </source>
</evidence>
<dbReference type="EMBL" id="DMND01000206">
    <property type="protein sequence ID" value="HAN29031.1"/>
    <property type="molecule type" value="Genomic_DNA"/>
</dbReference>
<dbReference type="SUPFAM" id="SSF56645">
    <property type="entry name" value="Acyl-CoA dehydrogenase NM domain-like"/>
    <property type="match status" value="1"/>
</dbReference>
<gene>
    <name evidence="3" type="ORF">DCP75_15170</name>
</gene>
<dbReference type="PANTHER" id="PTHR43292:SF4">
    <property type="entry name" value="ACYL-COA DEHYDROGENASE FADE34"/>
    <property type="match status" value="1"/>
</dbReference>
<dbReference type="InterPro" id="IPR009100">
    <property type="entry name" value="AcylCoA_DH/oxidase_NM_dom_sf"/>
</dbReference>
<dbReference type="PANTHER" id="PTHR43292">
    <property type="entry name" value="ACYL-COA DEHYDROGENASE"/>
    <property type="match status" value="1"/>
</dbReference>
<dbReference type="GO" id="GO:0050660">
    <property type="term" value="F:flavin adenine dinucleotide binding"/>
    <property type="evidence" value="ECO:0007669"/>
    <property type="project" value="InterPro"/>
</dbReference>
<dbReference type="InterPro" id="IPR013786">
    <property type="entry name" value="AcylCoA_DH/ox_N"/>
</dbReference>
<organism evidence="3 4">
    <name type="scientific">Haliea salexigens</name>
    <dbReference type="NCBI Taxonomy" id="287487"/>
    <lineage>
        <taxon>Bacteria</taxon>
        <taxon>Pseudomonadati</taxon>
        <taxon>Pseudomonadota</taxon>
        <taxon>Gammaproteobacteria</taxon>
        <taxon>Cellvibrionales</taxon>
        <taxon>Halieaceae</taxon>
        <taxon>Haliea</taxon>
    </lineage>
</organism>
<reference evidence="3 4" key="1">
    <citation type="journal article" date="2018" name="Nat. Biotechnol.">
        <title>A standardized bacterial taxonomy based on genome phylogeny substantially revises the tree of life.</title>
        <authorList>
            <person name="Parks D.H."/>
            <person name="Chuvochina M."/>
            <person name="Waite D.W."/>
            <person name="Rinke C."/>
            <person name="Skarshewski A."/>
            <person name="Chaumeil P.A."/>
            <person name="Hugenholtz P."/>
        </authorList>
    </citation>
    <scope>NUCLEOTIDE SEQUENCE [LARGE SCALE GENOMIC DNA]</scope>
    <source>
        <strain evidence="3">UBA9158</strain>
    </source>
</reference>
<dbReference type="InterPro" id="IPR052161">
    <property type="entry name" value="Mycobact_Acyl-CoA_DH"/>
</dbReference>
<accession>A0A3C1KR29</accession>